<dbReference type="Proteomes" id="UP000610960">
    <property type="component" value="Unassembled WGS sequence"/>
</dbReference>
<comment type="similarity">
    <text evidence="3">Belongs to the eIF-6 family.</text>
</comment>
<dbReference type="GO" id="GO:0042256">
    <property type="term" value="P:cytosolic ribosome assembly"/>
    <property type="evidence" value="ECO:0007669"/>
    <property type="project" value="InterPro"/>
</dbReference>
<organism evidence="4 5">
    <name type="scientific">Thermocladium modestius</name>
    <dbReference type="NCBI Taxonomy" id="62609"/>
    <lineage>
        <taxon>Archaea</taxon>
        <taxon>Thermoproteota</taxon>
        <taxon>Thermoprotei</taxon>
        <taxon>Thermoproteales</taxon>
        <taxon>Thermoproteaceae</taxon>
        <taxon>Thermocladium</taxon>
    </lineage>
</organism>
<gene>
    <name evidence="3" type="primary">eif6</name>
    <name evidence="4" type="ORF">GCM10007981_14750</name>
</gene>
<keyword evidence="1 3" id="KW-0396">Initiation factor</keyword>
<dbReference type="OrthoDB" id="33582at2157"/>
<evidence type="ECO:0000256" key="3">
    <source>
        <dbReference type="HAMAP-Rule" id="MF_00032"/>
    </source>
</evidence>
<dbReference type="NCBIfam" id="TIGR00323">
    <property type="entry name" value="eIF-6"/>
    <property type="match status" value="1"/>
</dbReference>
<dbReference type="HAMAP" id="MF_00032">
    <property type="entry name" value="eIF_6"/>
    <property type="match status" value="1"/>
</dbReference>
<comment type="caution">
    <text evidence="4">The sequence shown here is derived from an EMBL/GenBank/DDBJ whole genome shotgun (WGS) entry which is preliminary data.</text>
</comment>
<name>A0A830GYD4_9CREN</name>
<proteinExistence type="inferred from homology"/>
<dbReference type="PANTHER" id="PTHR10784">
    <property type="entry name" value="TRANSLATION INITIATION FACTOR 6"/>
    <property type="match status" value="1"/>
</dbReference>
<dbReference type="GO" id="GO:0003743">
    <property type="term" value="F:translation initiation factor activity"/>
    <property type="evidence" value="ECO:0007669"/>
    <property type="project" value="UniProtKB-UniRule"/>
</dbReference>
<dbReference type="SUPFAM" id="SSF55909">
    <property type="entry name" value="Pentein"/>
    <property type="match status" value="1"/>
</dbReference>
<evidence type="ECO:0000256" key="1">
    <source>
        <dbReference type="ARBA" id="ARBA00022540"/>
    </source>
</evidence>
<dbReference type="PIRSF" id="PIRSF006413">
    <property type="entry name" value="IF-6"/>
    <property type="match status" value="1"/>
</dbReference>
<reference evidence="4" key="2">
    <citation type="submission" date="2020-09" db="EMBL/GenBank/DDBJ databases">
        <authorList>
            <person name="Sun Q."/>
            <person name="Ohkuma M."/>
        </authorList>
    </citation>
    <scope>NUCLEOTIDE SEQUENCE</scope>
    <source>
        <strain evidence="4">JCM 10088</strain>
    </source>
</reference>
<accession>A0A830GYD4</accession>
<dbReference type="AlphaFoldDB" id="A0A830GYD4"/>
<keyword evidence="5" id="KW-1185">Reference proteome</keyword>
<evidence type="ECO:0000256" key="2">
    <source>
        <dbReference type="ARBA" id="ARBA00022917"/>
    </source>
</evidence>
<reference evidence="4" key="1">
    <citation type="journal article" date="2014" name="Int. J. Syst. Evol. Microbiol.">
        <title>Complete genome sequence of Corynebacterium casei LMG S-19264T (=DSM 44701T), isolated from a smear-ripened cheese.</title>
        <authorList>
            <consortium name="US DOE Joint Genome Institute (JGI-PGF)"/>
            <person name="Walter F."/>
            <person name="Albersmeier A."/>
            <person name="Kalinowski J."/>
            <person name="Ruckert C."/>
        </authorList>
    </citation>
    <scope>NUCLEOTIDE SEQUENCE</scope>
    <source>
        <strain evidence="4">JCM 10088</strain>
    </source>
</reference>
<sequence length="225" mass="23904">MGKFEVVPLAVYGTNAVGVYVFANNEYALIPQDAPQRLIQGVRDALSVEVIQVTIAKSPLIGIFVAGNDNGILLPSIVTDDELQRIRLGTRKDLNVEVVPSKYTALSNLVLTNNKVSLVSSIMEAELLRSISNVLGTEVVSGDLCGSYIVGSIVIINDNGALMTPDASDEDVKKVKDLFKIKVNVGTINRGIGFVRSGAVANNRGAIVGGSTTGFEIMRLIETLG</sequence>
<dbReference type="EMBL" id="BMNL01000003">
    <property type="protein sequence ID" value="GGP21735.1"/>
    <property type="molecule type" value="Genomic_DNA"/>
</dbReference>
<keyword evidence="2 3" id="KW-0648">Protein biosynthesis</keyword>
<comment type="function">
    <text evidence="3">Binds to the 50S ribosomal subunit and prevents its association with the 30S ribosomal subunit to form the 70S initiation complex.</text>
</comment>
<dbReference type="SMART" id="SM00654">
    <property type="entry name" value="eIF6"/>
    <property type="match status" value="1"/>
</dbReference>
<evidence type="ECO:0000313" key="4">
    <source>
        <dbReference type="EMBL" id="GGP21735.1"/>
    </source>
</evidence>
<dbReference type="GO" id="GO:0043022">
    <property type="term" value="F:ribosome binding"/>
    <property type="evidence" value="ECO:0007669"/>
    <property type="project" value="InterPro"/>
</dbReference>
<protein>
    <recommendedName>
        <fullName evidence="3">Translation initiation factor 6</fullName>
        <shortName evidence="3">aIF-6</shortName>
    </recommendedName>
</protein>
<dbReference type="InterPro" id="IPR002769">
    <property type="entry name" value="eIF6"/>
</dbReference>
<dbReference type="Pfam" id="PF01912">
    <property type="entry name" value="eIF-6"/>
    <property type="match status" value="1"/>
</dbReference>
<evidence type="ECO:0000313" key="5">
    <source>
        <dbReference type="Proteomes" id="UP000610960"/>
    </source>
</evidence>
<dbReference type="Gene3D" id="3.75.10.10">
    <property type="entry name" value="L-arginine/glycine Amidinotransferase, Chain A"/>
    <property type="match status" value="1"/>
</dbReference>